<keyword evidence="1" id="KW-0175">Coiled coil</keyword>
<feature type="coiled-coil region" evidence="1">
    <location>
        <begin position="396"/>
        <end position="515"/>
    </location>
</feature>
<dbReference type="OrthoDB" id="310153at2759"/>
<evidence type="ECO:0008006" key="4">
    <source>
        <dbReference type="Google" id="ProtNLM"/>
    </source>
</evidence>
<gene>
    <name evidence="2" type="ORF">PPENT_87.1.T0760186</name>
</gene>
<accession>A0A8S1VUJ3</accession>
<reference evidence="2" key="1">
    <citation type="submission" date="2021-01" db="EMBL/GenBank/DDBJ databases">
        <authorList>
            <consortium name="Genoscope - CEA"/>
            <person name="William W."/>
        </authorList>
    </citation>
    <scope>NUCLEOTIDE SEQUENCE</scope>
</reference>
<protein>
    <recommendedName>
        <fullName evidence="4">G domain-containing protein</fullName>
    </recommendedName>
</protein>
<dbReference type="Proteomes" id="UP000689195">
    <property type="component" value="Unassembled WGS sequence"/>
</dbReference>
<organism evidence="2 3">
    <name type="scientific">Paramecium pentaurelia</name>
    <dbReference type="NCBI Taxonomy" id="43138"/>
    <lineage>
        <taxon>Eukaryota</taxon>
        <taxon>Sar</taxon>
        <taxon>Alveolata</taxon>
        <taxon>Ciliophora</taxon>
        <taxon>Intramacronucleata</taxon>
        <taxon>Oligohymenophorea</taxon>
        <taxon>Peniculida</taxon>
        <taxon>Parameciidae</taxon>
        <taxon>Paramecium</taxon>
    </lineage>
</organism>
<evidence type="ECO:0000313" key="3">
    <source>
        <dbReference type="Proteomes" id="UP000689195"/>
    </source>
</evidence>
<evidence type="ECO:0000256" key="1">
    <source>
        <dbReference type="SAM" id="Coils"/>
    </source>
</evidence>
<comment type="caution">
    <text evidence="2">The sequence shown here is derived from an EMBL/GenBank/DDBJ whole genome shotgun (WGS) entry which is preliminary data.</text>
</comment>
<name>A0A8S1VUJ3_9CILI</name>
<sequence>MNYKNDQEQTLLKIIEKFQRQMDEFNKNKKQNMSVVLLVGVTGSGKSTIFNFQSGADFIINDKKQLEIKNPSNNFSKMFGGMNSITKEPNFYHNSQNNHLIIDFPGFQDTSGDWDQLLFELLFYKIVTSGPIKIIYVIKNPENSLPNRGSDLQEFIKQICLQGRINIQKFNLILNCYLEELSDEELQNSVKEDLRAVNILQSIDKILVLRKAKKNDEIQTIFNNQQRQTLWQQIEQMQSIKIQPQKLPKSEIISEYLRYTTLKTIEKYGSGLCDIFDNKYTQLTDAQNRATQVQMQKLLDVIKKENKGSPLDWYINFISICEQLATNLTAKSDLANSSNNFKKIFTYFSQFSDLIKGYDEMKIIKSIAEDQLNKIEKIISTRIAFLKKAEQDKAAISKIESEKYALQRNINQSQSQIKSLQKQIASSEWEHNQEIKQLKTQMESAQKQHNNLDVYEQRERQLQIQRQEEEIKMLKDQLNEFKQQKQNEQNLKQTINYYNQKIGQMEKEIEDIKKKPIPKSSSNDSSCQLI</sequence>
<dbReference type="EMBL" id="CAJJDO010000076">
    <property type="protein sequence ID" value="CAD8181528.1"/>
    <property type="molecule type" value="Genomic_DNA"/>
</dbReference>
<dbReference type="AlphaFoldDB" id="A0A8S1VUJ3"/>
<evidence type="ECO:0000313" key="2">
    <source>
        <dbReference type="EMBL" id="CAD8181528.1"/>
    </source>
</evidence>
<proteinExistence type="predicted"/>
<keyword evidence="3" id="KW-1185">Reference proteome</keyword>